<dbReference type="Proteomes" id="UP000028924">
    <property type="component" value="Unassembled WGS sequence"/>
</dbReference>
<feature type="domain" description="Nucleotide-diphospho-sugar transferase" evidence="4">
    <location>
        <begin position="112"/>
        <end position="334"/>
    </location>
</feature>
<protein>
    <recommendedName>
        <fullName evidence="4">Nucleotide-diphospho-sugar transferase domain-containing protein</fullName>
    </recommendedName>
</protein>
<sequence length="481" mass="53098">MHRWRCLAVSALACVAVLQVQAQAAEHQSFLPLRRLAATPVEAGDPAAAKALETVPPEWIITNESAPGILARTATPQREILFTTIRLAPVKFEEPLDMIANFCYFVKKSGALPHLLIFTTDILTWHRLHKLGFPAYLDRAFPARPEYIFGEASRPAGTHNRVFDVEKHWWGWKILEQDFFAVYMDADAVPLKDPFLAFQDNLYDVQGLSDWDVPRIPIQEDALVQSCELYYLVPDKAVASGTMLREHWHIPDKKVQLFSINPCQSTGLWYLRPTPPAGAFMLALVHRLIHPATWHQWDQTAWNEVILPFLWGTGDSEQLAYRILPNENYINVRAIPDREKAGLPLDIVILHSGGTHGRNKALAYAARGFWHPELGKALADVPGGKLAHTHAARPAWSHARPKPPGAEVPALQHLTDFQFTAVVAVTSALLTAGLMLAVFRVAGRGRAGRAARAGGAAPWGLKAGGEALSPHPRSGKGAADP</sequence>
<evidence type="ECO:0000256" key="1">
    <source>
        <dbReference type="SAM" id="MobiDB-lite"/>
    </source>
</evidence>
<evidence type="ECO:0000313" key="5">
    <source>
        <dbReference type="EMBL" id="KFM27545.1"/>
    </source>
</evidence>
<keyword evidence="2" id="KW-1133">Transmembrane helix</keyword>
<feature type="transmembrane region" description="Helical" evidence="2">
    <location>
        <begin position="419"/>
        <end position="442"/>
    </location>
</feature>
<dbReference type="Pfam" id="PF03407">
    <property type="entry name" value="Nucleotid_trans"/>
    <property type="match status" value="1"/>
</dbReference>
<dbReference type="RefSeq" id="XP_011400528.1">
    <property type="nucleotide sequence ID" value="XM_011402226.1"/>
</dbReference>
<keyword evidence="2" id="KW-0812">Transmembrane</keyword>
<name>A0A087SP91_AUXPR</name>
<evidence type="ECO:0000256" key="3">
    <source>
        <dbReference type="SAM" id="SignalP"/>
    </source>
</evidence>
<dbReference type="OrthoDB" id="519286at2759"/>
<dbReference type="EMBL" id="KL662149">
    <property type="protein sequence ID" value="KFM27545.1"/>
    <property type="molecule type" value="Genomic_DNA"/>
</dbReference>
<dbReference type="AlphaFoldDB" id="A0A087SP91"/>
<gene>
    <name evidence="5" type="ORF">F751_4124</name>
</gene>
<feature type="region of interest" description="Disordered" evidence="1">
    <location>
        <begin position="453"/>
        <end position="481"/>
    </location>
</feature>
<feature type="signal peptide" evidence="3">
    <location>
        <begin position="1"/>
        <end position="22"/>
    </location>
</feature>
<feature type="chain" id="PRO_5001828958" description="Nucleotide-diphospho-sugar transferase domain-containing protein" evidence="3">
    <location>
        <begin position="23"/>
        <end position="481"/>
    </location>
</feature>
<evidence type="ECO:0000313" key="6">
    <source>
        <dbReference type="Proteomes" id="UP000028924"/>
    </source>
</evidence>
<accession>A0A087SP91</accession>
<keyword evidence="6" id="KW-1185">Reference proteome</keyword>
<keyword evidence="3" id="KW-0732">Signal</keyword>
<evidence type="ECO:0000259" key="4">
    <source>
        <dbReference type="Pfam" id="PF03407"/>
    </source>
</evidence>
<dbReference type="InterPro" id="IPR005069">
    <property type="entry name" value="Nucl-diP-sugar_transferase"/>
</dbReference>
<keyword evidence="2" id="KW-0472">Membrane</keyword>
<proteinExistence type="predicted"/>
<evidence type="ECO:0000256" key="2">
    <source>
        <dbReference type="SAM" id="Phobius"/>
    </source>
</evidence>
<reference evidence="5 6" key="1">
    <citation type="journal article" date="2014" name="BMC Genomics">
        <title>Oil accumulation mechanisms of the oleaginous microalga Chlorella protothecoides revealed through its genome, transcriptomes, and proteomes.</title>
        <authorList>
            <person name="Gao C."/>
            <person name="Wang Y."/>
            <person name="Shen Y."/>
            <person name="Yan D."/>
            <person name="He X."/>
            <person name="Dai J."/>
            <person name="Wu Q."/>
        </authorList>
    </citation>
    <scope>NUCLEOTIDE SEQUENCE [LARGE SCALE GENOMIC DNA]</scope>
    <source>
        <strain evidence="5 6">0710</strain>
    </source>
</reference>
<dbReference type="GeneID" id="23615515"/>
<organism evidence="5 6">
    <name type="scientific">Auxenochlorella protothecoides</name>
    <name type="common">Green microalga</name>
    <name type="synonym">Chlorella protothecoides</name>
    <dbReference type="NCBI Taxonomy" id="3075"/>
    <lineage>
        <taxon>Eukaryota</taxon>
        <taxon>Viridiplantae</taxon>
        <taxon>Chlorophyta</taxon>
        <taxon>core chlorophytes</taxon>
        <taxon>Trebouxiophyceae</taxon>
        <taxon>Chlorellales</taxon>
        <taxon>Chlorellaceae</taxon>
        <taxon>Auxenochlorella</taxon>
    </lineage>
</organism>
<dbReference type="KEGG" id="apro:F751_4124"/>